<reference evidence="16 17" key="1">
    <citation type="submission" date="2019-07" db="EMBL/GenBank/DDBJ databases">
        <title>WGS assembly of Gossypium mustelinum.</title>
        <authorList>
            <person name="Chen Z.J."/>
            <person name="Sreedasyam A."/>
            <person name="Ando A."/>
            <person name="Song Q."/>
            <person name="De L."/>
            <person name="Hulse-Kemp A."/>
            <person name="Ding M."/>
            <person name="Ye W."/>
            <person name="Kirkbride R."/>
            <person name="Jenkins J."/>
            <person name="Plott C."/>
            <person name="Lovell J."/>
            <person name="Lin Y.-M."/>
            <person name="Vaughn R."/>
            <person name="Liu B."/>
            <person name="Li W."/>
            <person name="Simpson S."/>
            <person name="Scheffler B."/>
            <person name="Saski C."/>
            <person name="Grover C."/>
            <person name="Hu G."/>
            <person name="Conover J."/>
            <person name="Carlson J."/>
            <person name="Shu S."/>
            <person name="Boston L."/>
            <person name="Williams M."/>
            <person name="Peterson D."/>
            <person name="Mcgee K."/>
            <person name="Jones D."/>
            <person name="Wendel J."/>
            <person name="Stelly D."/>
            <person name="Grimwood J."/>
            <person name="Schmutz J."/>
        </authorList>
    </citation>
    <scope>NUCLEOTIDE SEQUENCE [LARGE SCALE GENOMIC DNA]</scope>
    <source>
        <strain evidence="16">1408120.09</strain>
    </source>
</reference>
<keyword evidence="2 10" id="KW-0698">rRNA processing</keyword>
<feature type="binding site" evidence="10">
    <location>
        <position position="721"/>
    </location>
    <ligand>
        <name>acetyl-CoA</name>
        <dbReference type="ChEBI" id="CHEBI:57288"/>
    </ligand>
</feature>
<dbReference type="GO" id="GO:0000049">
    <property type="term" value="F:tRNA binding"/>
    <property type="evidence" value="ECO:0007669"/>
    <property type="project" value="TreeGrafter"/>
</dbReference>
<comment type="catalytic activity">
    <reaction evidence="10">
        <text>a cytidine in tRNA + acetyl-CoA + ATP + H2O = an N(4)-acetylcytidine in tRNA + ADP + phosphate + CoA + H(+)</text>
        <dbReference type="Rhea" id="RHEA:53876"/>
        <dbReference type="Rhea" id="RHEA-COMP:13670"/>
        <dbReference type="Rhea" id="RHEA-COMP:13671"/>
        <dbReference type="ChEBI" id="CHEBI:15377"/>
        <dbReference type="ChEBI" id="CHEBI:15378"/>
        <dbReference type="ChEBI" id="CHEBI:30616"/>
        <dbReference type="ChEBI" id="CHEBI:43474"/>
        <dbReference type="ChEBI" id="CHEBI:57287"/>
        <dbReference type="ChEBI" id="CHEBI:57288"/>
        <dbReference type="ChEBI" id="CHEBI:74900"/>
        <dbReference type="ChEBI" id="CHEBI:82748"/>
        <dbReference type="ChEBI" id="CHEBI:456216"/>
    </reaction>
</comment>
<keyword evidence="6 10" id="KW-0067">ATP-binding</keyword>
<keyword evidence="17" id="KW-1185">Reference proteome</keyword>
<dbReference type="GO" id="GO:1904812">
    <property type="term" value="P:rRNA acetylation involved in maturation of SSU-rRNA"/>
    <property type="evidence" value="ECO:0007669"/>
    <property type="project" value="InterPro"/>
</dbReference>
<dbReference type="InterPro" id="IPR027417">
    <property type="entry name" value="P-loop_NTPase"/>
</dbReference>
<evidence type="ECO:0000256" key="6">
    <source>
        <dbReference type="ARBA" id="ARBA00022840"/>
    </source>
</evidence>
<keyword evidence="4 10" id="KW-0819">tRNA processing</keyword>
<dbReference type="PANTHER" id="PTHR10925">
    <property type="entry name" value="N-ACETYLTRANSFERASE 10"/>
    <property type="match status" value="1"/>
</dbReference>
<dbReference type="GO" id="GO:0030686">
    <property type="term" value="C:90S preribosome"/>
    <property type="evidence" value="ECO:0007669"/>
    <property type="project" value="TreeGrafter"/>
</dbReference>
<comment type="similarity">
    <text evidence="10">Belongs to the RNA cytidine acetyltransferase family. NAT10 subfamily.</text>
</comment>
<keyword evidence="3 10" id="KW-0808">Transferase</keyword>
<dbReference type="HAMAP" id="MF_03211">
    <property type="entry name" value="RNA_acetyltr_Nat10"/>
    <property type="match status" value="1"/>
</dbReference>
<feature type="binding site" evidence="10">
    <location>
        <begin position="286"/>
        <end position="295"/>
    </location>
    <ligand>
        <name>ATP</name>
        <dbReference type="ChEBI" id="CHEBI:30616"/>
    </ligand>
</feature>
<dbReference type="PANTHER" id="PTHR10925:SF5">
    <property type="entry name" value="RNA CYTIDINE ACETYLTRANSFERASE"/>
    <property type="match status" value="1"/>
</dbReference>
<dbReference type="Gene3D" id="3.40.50.300">
    <property type="entry name" value="P-loop containing nucleotide triphosphate hydrolases"/>
    <property type="match status" value="1"/>
</dbReference>
<proteinExistence type="inferred from homology"/>
<evidence type="ECO:0000256" key="11">
    <source>
        <dbReference type="SAM" id="MobiDB-lite"/>
    </source>
</evidence>
<comment type="function">
    <text evidence="10">RNA cytidine acetyltransferase with specificity toward both 18S rRNA and tRNAs. Catalyzes the formation of N(4)-acetylcytidine (ac4C) in 18S rRNA. Required for early nucleolar cleavages of precursor rRNA at sites A0, A1 and A2 during 18S rRNA synthesis. Catalyzes the formation of ac4C in serine and leucine tRNAs. Requires a tRNA-binding adapter protein for full tRNA acetyltransferase activity but not for 18S rRNA acetylation.</text>
</comment>
<evidence type="ECO:0000313" key="16">
    <source>
        <dbReference type="EMBL" id="TYJ04442.1"/>
    </source>
</evidence>
<feature type="region of interest" description="Disordered" evidence="11">
    <location>
        <begin position="994"/>
        <end position="1030"/>
    </location>
</feature>
<dbReference type="GO" id="GO:1990883">
    <property type="term" value="F:18S rRNA cytidine N-acetyltransferase activity"/>
    <property type="evidence" value="ECO:0007669"/>
    <property type="project" value="TreeGrafter"/>
</dbReference>
<feature type="domain" description="N-acetyltransferase" evidence="14">
    <location>
        <begin position="517"/>
        <end position="749"/>
    </location>
</feature>
<evidence type="ECO:0000256" key="10">
    <source>
        <dbReference type="HAMAP-Rule" id="MF_03211"/>
    </source>
</evidence>
<dbReference type="GO" id="GO:0005524">
    <property type="term" value="F:ATP binding"/>
    <property type="evidence" value="ECO:0007669"/>
    <property type="project" value="UniProtKB-UniRule"/>
</dbReference>
<comment type="subcellular location">
    <subcellularLocation>
        <location evidence="1 10">Nucleus</location>
        <location evidence="1 10">Nucleolus</location>
    </subcellularLocation>
</comment>
<dbReference type="Gene3D" id="3.40.630.30">
    <property type="match status" value="1"/>
</dbReference>
<feature type="binding site" evidence="10">
    <location>
        <begin position="618"/>
        <end position="620"/>
    </location>
    <ligand>
        <name>acetyl-CoA</name>
        <dbReference type="ChEBI" id="CHEBI:57288"/>
    </ligand>
</feature>
<evidence type="ECO:0000259" key="15">
    <source>
        <dbReference type="Pfam" id="PF13725"/>
    </source>
</evidence>
<feature type="binding site" evidence="10">
    <location>
        <position position="459"/>
    </location>
    <ligand>
        <name>ATP</name>
        <dbReference type="ChEBI" id="CHEBI:30616"/>
    </ligand>
</feature>
<evidence type="ECO:0000256" key="4">
    <source>
        <dbReference type="ARBA" id="ARBA00022694"/>
    </source>
</evidence>
<evidence type="ECO:0000313" key="17">
    <source>
        <dbReference type="Proteomes" id="UP000323597"/>
    </source>
</evidence>
<evidence type="ECO:0000256" key="5">
    <source>
        <dbReference type="ARBA" id="ARBA00022741"/>
    </source>
</evidence>
<evidence type="ECO:0000256" key="3">
    <source>
        <dbReference type="ARBA" id="ARBA00022679"/>
    </source>
</evidence>
<evidence type="ECO:0000256" key="7">
    <source>
        <dbReference type="ARBA" id="ARBA00023242"/>
    </source>
</evidence>
<dbReference type="EC" id="2.3.1.-" evidence="10"/>
<feature type="domain" description="TmcA/NAT10 N-terminal" evidence="13">
    <location>
        <begin position="1"/>
        <end position="200"/>
    </location>
</feature>
<organism evidence="16 17">
    <name type="scientific">Gossypium mustelinum</name>
    <name type="common">Cotton</name>
    <name type="synonym">Gossypium caicoense</name>
    <dbReference type="NCBI Taxonomy" id="34275"/>
    <lineage>
        <taxon>Eukaryota</taxon>
        <taxon>Viridiplantae</taxon>
        <taxon>Streptophyta</taxon>
        <taxon>Embryophyta</taxon>
        <taxon>Tracheophyta</taxon>
        <taxon>Spermatophyta</taxon>
        <taxon>Magnoliopsida</taxon>
        <taxon>eudicotyledons</taxon>
        <taxon>Gunneridae</taxon>
        <taxon>Pentapetalae</taxon>
        <taxon>rosids</taxon>
        <taxon>malvids</taxon>
        <taxon>Malvales</taxon>
        <taxon>Malvaceae</taxon>
        <taxon>Malvoideae</taxon>
        <taxon>Gossypium</taxon>
    </lineage>
</organism>
<evidence type="ECO:0000259" key="14">
    <source>
        <dbReference type="Pfam" id="PF13718"/>
    </source>
</evidence>
<name>A0A5D2WSJ0_GOSMU</name>
<dbReference type="InterPro" id="IPR000182">
    <property type="entry name" value="GNAT_dom"/>
</dbReference>
<dbReference type="InterPro" id="IPR033688">
    <property type="entry name" value="NAT10"/>
</dbReference>
<evidence type="ECO:0000259" key="12">
    <source>
        <dbReference type="Pfam" id="PF05127"/>
    </source>
</evidence>
<feature type="domain" description="Possible tRNA binding" evidence="15">
    <location>
        <begin position="763"/>
        <end position="982"/>
    </location>
</feature>
<keyword evidence="5 10" id="KW-0547">Nucleotide-binding</keyword>
<keyword evidence="8 10" id="KW-0012">Acyltransferase</keyword>
<dbReference type="Proteomes" id="UP000323597">
    <property type="component" value="Chromosome A12"/>
</dbReference>
<dbReference type="GO" id="GO:0051391">
    <property type="term" value="P:tRNA acetylation"/>
    <property type="evidence" value="ECO:0007669"/>
    <property type="project" value="UniProtKB-UniRule"/>
</dbReference>
<feature type="domain" description="TcmA/NAT10 helicase" evidence="12">
    <location>
        <begin position="281"/>
        <end position="477"/>
    </location>
</feature>
<evidence type="ECO:0000256" key="2">
    <source>
        <dbReference type="ARBA" id="ARBA00022552"/>
    </source>
</evidence>
<dbReference type="GO" id="GO:0051392">
    <property type="term" value="F:tRNA cytidine N4-acetyltransferase activity"/>
    <property type="evidence" value="ECO:0007669"/>
    <property type="project" value="RHEA"/>
</dbReference>
<dbReference type="InterPro" id="IPR013562">
    <property type="entry name" value="TmcA/NAT10_N"/>
</dbReference>
<feature type="compositionally biased region" description="Polar residues" evidence="11">
    <location>
        <begin position="998"/>
        <end position="1009"/>
    </location>
</feature>
<evidence type="ECO:0000259" key="13">
    <source>
        <dbReference type="Pfam" id="PF08351"/>
    </source>
</evidence>
<dbReference type="AlphaFoldDB" id="A0A5D2WSJ0"/>
<evidence type="ECO:0000256" key="1">
    <source>
        <dbReference type="ARBA" id="ARBA00004604"/>
    </source>
</evidence>
<dbReference type="Pfam" id="PF13725">
    <property type="entry name" value="tRNA_bind_2"/>
    <property type="match status" value="1"/>
</dbReference>
<dbReference type="EMBL" id="CM017647">
    <property type="protein sequence ID" value="TYJ04442.1"/>
    <property type="molecule type" value="Genomic_DNA"/>
</dbReference>
<dbReference type="InterPro" id="IPR027992">
    <property type="entry name" value="tRNA_bind_dom"/>
</dbReference>
<gene>
    <name evidence="16" type="ORF">E1A91_A12G092600v1</name>
</gene>
<accession>A0A5D2WSJ0</accession>
<dbReference type="InterPro" id="IPR032672">
    <property type="entry name" value="TmcA/NAT10/Kre33"/>
</dbReference>
<evidence type="ECO:0000256" key="9">
    <source>
        <dbReference type="ARBA" id="ARBA00068357"/>
    </source>
</evidence>
<comment type="catalytic activity">
    <reaction evidence="10">
        <text>a cytidine in 18S rRNA + acetyl-CoA + ATP + H2O = an N(4)-acetylcytidine in 18S rRNA + ADP + phosphate + CoA + H(+)</text>
        <dbReference type="Rhea" id="RHEA:51424"/>
        <dbReference type="Rhea" id="RHEA-COMP:13575"/>
        <dbReference type="Rhea" id="RHEA-COMP:13576"/>
        <dbReference type="ChEBI" id="CHEBI:15377"/>
        <dbReference type="ChEBI" id="CHEBI:15378"/>
        <dbReference type="ChEBI" id="CHEBI:30616"/>
        <dbReference type="ChEBI" id="CHEBI:43474"/>
        <dbReference type="ChEBI" id="CHEBI:57287"/>
        <dbReference type="ChEBI" id="CHEBI:57288"/>
        <dbReference type="ChEBI" id="CHEBI:74900"/>
        <dbReference type="ChEBI" id="CHEBI:82748"/>
        <dbReference type="ChEBI" id="CHEBI:456216"/>
    </reaction>
</comment>
<protein>
    <recommendedName>
        <fullName evidence="9 10">RNA cytidine acetyltransferase</fullName>
        <ecNumber evidence="10">2.3.1.-</ecNumber>
    </recommendedName>
    <alternativeName>
        <fullName evidence="10">18S rRNA cytosine acetyltransferase</fullName>
    </alternativeName>
</protein>
<dbReference type="FunFam" id="3.40.50.300:FF:002218">
    <property type="entry name" value="tRNA(Met) cytidine acetyltransferase TmcA"/>
    <property type="match status" value="1"/>
</dbReference>
<feature type="binding site" evidence="10">
    <location>
        <begin position="625"/>
        <end position="631"/>
    </location>
    <ligand>
        <name>acetyl-CoA</name>
        <dbReference type="ChEBI" id="CHEBI:57288"/>
    </ligand>
</feature>
<dbReference type="Pfam" id="PF05127">
    <property type="entry name" value="NAT10_TcmA_helicase"/>
    <property type="match status" value="1"/>
</dbReference>
<dbReference type="Pfam" id="PF13718">
    <property type="entry name" value="GNAT_acetyltr_2"/>
    <property type="match status" value="1"/>
</dbReference>
<dbReference type="Pfam" id="PF08351">
    <property type="entry name" value="TmcA_N"/>
    <property type="match status" value="1"/>
</dbReference>
<sequence length="1030" mass="116368">MRKKVDERIRTLIENGVKNRHRSMFVIIGDKSRDQIVNLHYMLSKAVVKSRPTVLWCYKDKLELSSHKKKRAKQIKKLMQRGLLDPEKVDPFSLFVETGGLTYCLYKDSERILGNTFGMCILQDFEALTPNLLARTIETVQGGGLIILLLRSLSSLTSLYTMVMDVQERYRTESHSEAAGRFNERFLLSLASCKACVIMDDELNILPISSHIKSITPVPVNEDSEGLSESERDLKNLKQELNEDFPVGPLIKKCCTLDQGKAVVTFLDAILDKNLHSTVALLAARGRGKSAALGLAVAGAIAAGYSNIYVTAPSPENLKTLFEFVCKGFDAIEYKVHIDYDVVKSVNPEFKKATVRINIYKQHRQTIQYIQPHEHEKLSQVELLVVDEAAAVPLPVVKSLLGPYLVFLSSTVNGYEGTGRSLSLKLLQQLEEQSQLSKGVEGSFSDRVFKKIELSESIRYASADPIESWLNALLCLDVTNSVPSISRLPPPSECDLYYVNLDTLFSYHKDSELFLQRMMALYVSSHYKNSPNDLQLMADAPAHHLFVLLGPVDESKNQLPDILCVIQISLEGQISLKSAIKSLSVGYQPHGDQIPWKFCEQFRDPDFPSLSGARIVRIATHPSAMRLGYGSAAIELLTRYYEGQLRSYSELDVEDAEETPQRSQLRLSEAAEKVSLLEENIKPKTDLPPLLVHLRERRPEKLHYLGVSFGLTLDLFRFWKKHKFAPFYICQIPNNVTGEHTIMVLKPLNNDDFEVSGCDEWGFFSPFYQEFKLRFSRNLSRDFRDMEYKLAMSVLDPKMDFTDIEPAPSKSDELSKLINTLLSPYDMGRLKDYSNNLIDYLSITDLLSILAHLYFQGKIPVTLTYVQASILLCMGLQNRDVSYVEEQLKKALERQQILSYFKKVMIKLYKYLYGVASKEIESALPRLKERVLEPHSISVDEDLNDAAKKVEEEMKGKSDGVLNLQLLQQFAIEGREGELENALENGGEKVLSGGVISVKSSRSEVQSNKSGKKRGKDEHGSKSTSKKRKS</sequence>
<dbReference type="GO" id="GO:0005730">
    <property type="term" value="C:nucleolus"/>
    <property type="evidence" value="ECO:0007669"/>
    <property type="project" value="UniProtKB-SubCell"/>
</dbReference>
<dbReference type="Gene3D" id="3.40.50.11040">
    <property type="match status" value="1"/>
</dbReference>
<dbReference type="InterPro" id="IPR007807">
    <property type="entry name" value="TcmA/NAT10_helicase"/>
</dbReference>
<keyword evidence="7 10" id="KW-0539">Nucleus</keyword>
<evidence type="ECO:0000256" key="8">
    <source>
        <dbReference type="ARBA" id="ARBA00023315"/>
    </source>
</evidence>